<evidence type="ECO:0000259" key="3">
    <source>
        <dbReference type="Pfam" id="PF01464"/>
    </source>
</evidence>
<dbReference type="Pfam" id="PF01464">
    <property type="entry name" value="SLT"/>
    <property type="match status" value="1"/>
</dbReference>
<dbReference type="GO" id="GO:0004553">
    <property type="term" value="F:hydrolase activity, hydrolyzing O-glycosyl compounds"/>
    <property type="evidence" value="ECO:0007669"/>
    <property type="project" value="InterPro"/>
</dbReference>
<feature type="domain" description="Transglycosylase SLT" evidence="3">
    <location>
        <begin position="497"/>
        <end position="602"/>
    </location>
</feature>
<feature type="domain" description="Lytic transglycosylase superhelical linker" evidence="4">
    <location>
        <begin position="416"/>
        <end position="481"/>
    </location>
</feature>
<dbReference type="InterPro" id="IPR012289">
    <property type="entry name" value="Lytic_TGlycosylase_superhlx_L"/>
</dbReference>
<gene>
    <name evidence="5" type="ORF">H744_2c3153</name>
</gene>
<dbReference type="AlphaFoldDB" id="A0A0C5WTU9"/>
<evidence type="ECO:0000259" key="4">
    <source>
        <dbReference type="Pfam" id="PF14718"/>
    </source>
</evidence>
<dbReference type="Gene3D" id="1.10.1240.20">
    <property type="entry name" value="Lytic transglycosylase, superhelical linker domain"/>
    <property type="match status" value="1"/>
</dbReference>
<dbReference type="InterPro" id="IPR008258">
    <property type="entry name" value="Transglycosylase_SLT_dom_1"/>
</dbReference>
<dbReference type="PANTHER" id="PTHR37423">
    <property type="entry name" value="SOLUBLE LYTIC MUREIN TRANSGLYCOSYLASE-RELATED"/>
    <property type="match status" value="1"/>
</dbReference>
<keyword evidence="6" id="KW-1185">Reference proteome</keyword>
<evidence type="ECO:0000256" key="1">
    <source>
        <dbReference type="ARBA" id="ARBA00007734"/>
    </source>
</evidence>
<dbReference type="NCBIfam" id="NF008631">
    <property type="entry name" value="PRK11619.1"/>
    <property type="match status" value="1"/>
</dbReference>
<dbReference type="InterPro" id="IPR008939">
    <property type="entry name" value="Lytic_TGlycosylase_superhlx_U"/>
</dbReference>
<dbReference type="InterPro" id="IPR037061">
    <property type="entry name" value="Lytic_TGlycoase_superhlx_L_sf"/>
</dbReference>
<dbReference type="GO" id="GO:0042597">
    <property type="term" value="C:periplasmic space"/>
    <property type="evidence" value="ECO:0007669"/>
    <property type="project" value="InterPro"/>
</dbReference>
<dbReference type="Gene3D" id="1.10.530.10">
    <property type="match status" value="1"/>
</dbReference>
<sequence length="653" mass="74656">MNMENEWKAIVSSNINLRVISGLVLSVGLLLSPLMRASTLEQQRERYEQAQVALEDNDLAAYQALRARLDDYPLTPYLDYREFIQTLFAKSPSEVEAFIEQYSALPFSTTVKDRYLAHLAATERWENFIEVQPMPPRSQVLRCHYYYAQSKLGNKDVAWQGAETLWLTGKSTHDACDPLLNTWQKAGQRTDELVLDRMLLVYAEGNRARLNYLSKQLGAKSKASGKSVMALFDKPEGVAAFSKRSKVTPFNQNLTVLAYKKLVRSDIAEAVKQFHKTVQGQHFGEAKRQSLADYTASRLMATDDEKLQKWRDNALAKTSNISLLERRIRQAMREDKWDEVKVWVERLPEEAKQTTRWTFWQARLAERAGDQAQAEKKYTQILGQRDFYSAAAATVLGKPITYPVKTAGDAHGEVKEYQQTLERIEELIAVDKLLAANREWHYLLRGLDNDKIVSLAAYAATNKWHHLAVQATISGQLWDYVELRFPVAHKWWFDFFSKKRELPVTSMMALARQESALNIEAVSPVGARGLMQLMPATAKETAKKLGRNYEGKNSLFDPGVNIRLGSGYLKMMLEQYDNNRIFAFAAYNAGPSRVSRWRNGTDGRLDVYAFIEAIPFNETRGYVQNILMFEVYYGDLTQSPVPLLKENELNAKY</sequence>
<dbReference type="HOGENOM" id="CLU_019016_1_1_6"/>
<keyword evidence="2" id="KW-0732">Signal</keyword>
<evidence type="ECO:0000256" key="2">
    <source>
        <dbReference type="ARBA" id="ARBA00022729"/>
    </source>
</evidence>
<accession>A0A0C5WTU9</accession>
<dbReference type="PANTHER" id="PTHR37423:SF5">
    <property type="entry name" value="SOLUBLE LYTIC MUREIN TRANSGLYCOSYLASE"/>
    <property type="match status" value="1"/>
</dbReference>
<name>A0A0C5WTU9_9GAMM</name>
<evidence type="ECO:0000313" key="5">
    <source>
        <dbReference type="EMBL" id="AJR09797.1"/>
    </source>
</evidence>
<dbReference type="Pfam" id="PF14718">
    <property type="entry name" value="SLT_L"/>
    <property type="match status" value="1"/>
</dbReference>
<proteinExistence type="inferred from homology"/>
<dbReference type="Gene3D" id="1.25.20.10">
    <property type="entry name" value="Bacterial muramidases"/>
    <property type="match status" value="1"/>
</dbReference>
<dbReference type="EMBL" id="CP005974">
    <property type="protein sequence ID" value="AJR09797.1"/>
    <property type="molecule type" value="Genomic_DNA"/>
</dbReference>
<dbReference type="CDD" id="cd13401">
    <property type="entry name" value="Slt70-like"/>
    <property type="match status" value="1"/>
</dbReference>
<organism evidence="5 6">
    <name type="scientific">Photobacterium gaetbulicola Gung47</name>
    <dbReference type="NCBI Taxonomy" id="658445"/>
    <lineage>
        <taxon>Bacteria</taxon>
        <taxon>Pseudomonadati</taxon>
        <taxon>Pseudomonadota</taxon>
        <taxon>Gammaproteobacteria</taxon>
        <taxon>Vibrionales</taxon>
        <taxon>Vibrionaceae</taxon>
        <taxon>Photobacterium</taxon>
    </lineage>
</organism>
<reference evidence="5 6" key="1">
    <citation type="submission" date="2013-05" db="EMBL/GenBank/DDBJ databases">
        <title>Complete genome sequence of the lipase-producing bacterium Photobacterium gaetbulicola Gung47.</title>
        <authorList>
            <person name="Kim Y.-O."/>
        </authorList>
    </citation>
    <scope>NUCLEOTIDE SEQUENCE [LARGE SCALE GENOMIC DNA]</scope>
    <source>
        <strain evidence="5 6">Gung47</strain>
    </source>
</reference>
<dbReference type="KEGG" id="pgb:H744_2c3153"/>
<dbReference type="SUPFAM" id="SSF48435">
    <property type="entry name" value="Bacterial muramidases"/>
    <property type="match status" value="1"/>
</dbReference>
<dbReference type="Proteomes" id="UP000032303">
    <property type="component" value="Chromosome 2"/>
</dbReference>
<dbReference type="PATRIC" id="fig|658445.3.peg.5218"/>
<protein>
    <submittedName>
        <fullName evidence="5">Soluble lytic murein transglycosylase</fullName>
    </submittedName>
</protein>
<comment type="similarity">
    <text evidence="1">Belongs to the transglycosylase Slt family.</text>
</comment>
<evidence type="ECO:0000313" key="6">
    <source>
        <dbReference type="Proteomes" id="UP000032303"/>
    </source>
</evidence>
<dbReference type="STRING" id="658445.H744_2c3153"/>
<dbReference type="SUPFAM" id="SSF53955">
    <property type="entry name" value="Lysozyme-like"/>
    <property type="match status" value="1"/>
</dbReference>
<dbReference type="InterPro" id="IPR023346">
    <property type="entry name" value="Lysozyme-like_dom_sf"/>
</dbReference>